<feature type="region of interest" description="Disordered" evidence="1">
    <location>
        <begin position="1"/>
        <end position="77"/>
    </location>
</feature>
<sequence length="120" mass="12655">MEGQAAGRRAGKRASSERPDGGAASWGGRVLRRGSIKGRPDARPDARSGLRSRPSSSNAEPPGVIVQGRPRPGRASARSGLIAVVDLTTHLRKRVDASRMVRVSVLIRHAWFGSDPSGPG</sequence>
<protein>
    <submittedName>
        <fullName evidence="2">Uncharacterized protein</fullName>
    </submittedName>
</protein>
<reference evidence="2 3" key="1">
    <citation type="submission" date="2018-03" db="EMBL/GenBank/DDBJ databases">
        <authorList>
            <person name="Guldener U."/>
        </authorList>
    </citation>
    <scope>NUCLEOTIDE SEQUENCE [LARGE SCALE GENOMIC DNA]</scope>
    <source>
        <strain evidence="2 3">DAOM196992</strain>
    </source>
</reference>
<dbReference type="EMBL" id="OOIP01000007">
    <property type="protein sequence ID" value="SPO37666.1"/>
    <property type="molecule type" value="Genomic_DNA"/>
</dbReference>
<evidence type="ECO:0000313" key="2">
    <source>
        <dbReference type="EMBL" id="SPO37666.1"/>
    </source>
</evidence>
<feature type="compositionally biased region" description="Basic and acidic residues" evidence="1">
    <location>
        <begin position="38"/>
        <end position="48"/>
    </location>
</feature>
<evidence type="ECO:0000313" key="3">
    <source>
        <dbReference type="Proteomes" id="UP000323386"/>
    </source>
</evidence>
<accession>A0A5C3F155</accession>
<dbReference type="AlphaFoldDB" id="A0A5C3F155"/>
<keyword evidence="3" id="KW-1185">Reference proteome</keyword>
<name>A0A5C3F155_9BASI</name>
<gene>
    <name evidence="2" type="ORF">PSFLO_03142</name>
</gene>
<dbReference type="Proteomes" id="UP000323386">
    <property type="component" value="Unassembled WGS sequence"/>
</dbReference>
<proteinExistence type="predicted"/>
<evidence type="ECO:0000256" key="1">
    <source>
        <dbReference type="SAM" id="MobiDB-lite"/>
    </source>
</evidence>
<organism evidence="2 3">
    <name type="scientific">Pseudozyma flocculosa</name>
    <dbReference type="NCBI Taxonomy" id="84751"/>
    <lineage>
        <taxon>Eukaryota</taxon>
        <taxon>Fungi</taxon>
        <taxon>Dikarya</taxon>
        <taxon>Basidiomycota</taxon>
        <taxon>Ustilaginomycotina</taxon>
        <taxon>Ustilaginomycetes</taxon>
        <taxon>Ustilaginales</taxon>
        <taxon>Ustilaginaceae</taxon>
        <taxon>Pseudozyma</taxon>
    </lineage>
</organism>